<dbReference type="EnsemblPlants" id="KRH47240">
    <property type="protein sequence ID" value="KRH47240"/>
    <property type="gene ID" value="GLYMA_07G017900"/>
</dbReference>
<evidence type="ECO:0000313" key="2">
    <source>
        <dbReference type="EMBL" id="KRH47240.1"/>
    </source>
</evidence>
<evidence type="ECO:0000313" key="4">
    <source>
        <dbReference type="Proteomes" id="UP000008827"/>
    </source>
</evidence>
<keyword evidence="4" id="KW-1185">Reference proteome</keyword>
<dbReference type="PANTHER" id="PTHR47074:SF48">
    <property type="entry name" value="POLYNUCLEOTIDYL TRANSFERASE, RIBONUCLEASE H-LIKE SUPERFAMILY PROTEIN"/>
    <property type="match status" value="1"/>
</dbReference>
<dbReference type="GO" id="GO:0004523">
    <property type="term" value="F:RNA-DNA hybrid ribonuclease activity"/>
    <property type="evidence" value="ECO:0007669"/>
    <property type="project" value="InterPro"/>
</dbReference>
<protein>
    <recommendedName>
        <fullName evidence="1">RNase H type-1 domain-containing protein</fullName>
    </recommendedName>
</protein>
<dbReference type="Pfam" id="PF13456">
    <property type="entry name" value="RVT_3"/>
    <property type="match status" value="1"/>
</dbReference>
<dbReference type="InterPro" id="IPR052929">
    <property type="entry name" value="RNase_H-like_EbsB-rel"/>
</dbReference>
<dbReference type="InterPro" id="IPR002156">
    <property type="entry name" value="RNaseH_domain"/>
</dbReference>
<reference evidence="3" key="2">
    <citation type="submission" date="2018-02" db="UniProtKB">
        <authorList>
            <consortium name="EnsemblPlants"/>
        </authorList>
    </citation>
    <scope>IDENTIFICATION</scope>
    <source>
        <strain evidence="3">Williams 82</strain>
    </source>
</reference>
<dbReference type="Gramene" id="KRH47240">
    <property type="protein sequence ID" value="KRH47240"/>
    <property type="gene ID" value="GLYMA_07G017900"/>
</dbReference>
<dbReference type="GO" id="GO:0003676">
    <property type="term" value="F:nucleic acid binding"/>
    <property type="evidence" value="ECO:0007669"/>
    <property type="project" value="InterPro"/>
</dbReference>
<reference evidence="2 3" key="1">
    <citation type="journal article" date="2010" name="Nature">
        <title>Genome sequence of the palaeopolyploid soybean.</title>
        <authorList>
            <person name="Schmutz J."/>
            <person name="Cannon S.B."/>
            <person name="Schlueter J."/>
            <person name="Ma J."/>
            <person name="Mitros T."/>
            <person name="Nelson W."/>
            <person name="Hyten D.L."/>
            <person name="Song Q."/>
            <person name="Thelen J.J."/>
            <person name="Cheng J."/>
            <person name="Xu D."/>
            <person name="Hellsten U."/>
            <person name="May G.D."/>
            <person name="Yu Y."/>
            <person name="Sakurai T."/>
            <person name="Umezawa T."/>
            <person name="Bhattacharyya M.K."/>
            <person name="Sandhu D."/>
            <person name="Valliyodan B."/>
            <person name="Lindquist E."/>
            <person name="Peto M."/>
            <person name="Grant D."/>
            <person name="Shu S."/>
            <person name="Goodstein D."/>
            <person name="Barry K."/>
            <person name="Futrell-Griggs M."/>
            <person name="Abernathy B."/>
            <person name="Du J."/>
            <person name="Tian Z."/>
            <person name="Zhu L."/>
            <person name="Gill N."/>
            <person name="Joshi T."/>
            <person name="Libault M."/>
            <person name="Sethuraman A."/>
            <person name="Zhang X.-C."/>
            <person name="Shinozaki K."/>
            <person name="Nguyen H.T."/>
            <person name="Wing R.A."/>
            <person name="Cregan P."/>
            <person name="Specht J."/>
            <person name="Grimwood J."/>
            <person name="Rokhsar D."/>
            <person name="Stacey G."/>
            <person name="Shoemaker R.C."/>
            <person name="Jackson S.A."/>
        </authorList>
    </citation>
    <scope>NUCLEOTIDE SEQUENCE</scope>
    <source>
        <strain evidence="3">cv. Williams 82</strain>
        <tissue evidence="2">Callus</tissue>
    </source>
</reference>
<gene>
    <name evidence="2" type="ORF">GLYMA_07G017900</name>
</gene>
<name>A0A0R0J4B0_SOYBN</name>
<evidence type="ECO:0000313" key="3">
    <source>
        <dbReference type="EnsemblPlants" id="KRH47240"/>
    </source>
</evidence>
<proteinExistence type="predicted"/>
<dbReference type="InParanoid" id="A0A0R0J4B0"/>
<accession>A0A0R0J4B0</accession>
<sequence length="259" mass="29617">MWRFSHNGIDTVRSASNNIMEAMLDNDHLKVPGKWNIQAPPKIKHFVWRLLRGCLPTMQRLVQKGIDYVLQNARAIHTWQAAGLWSLIEPRINTEDGLDDIIFNMLQQLQPAQQSLLSIILWSIWKQRNDKIWNNLDISPTMAKPLWTPPAAGIIKCNLDAAIFNYSQSFGVGICIRGEHGKFIQCKMETFGWPLYRALKWIGKLGYQNVIFESDCKMVVDNFASNSSWVTDLHVILSKCIPLFSNLSNCKGEFLLGTK</sequence>
<organism evidence="2">
    <name type="scientific">Glycine max</name>
    <name type="common">Soybean</name>
    <name type="synonym">Glycine hispida</name>
    <dbReference type="NCBI Taxonomy" id="3847"/>
    <lineage>
        <taxon>Eukaryota</taxon>
        <taxon>Viridiplantae</taxon>
        <taxon>Streptophyta</taxon>
        <taxon>Embryophyta</taxon>
        <taxon>Tracheophyta</taxon>
        <taxon>Spermatophyta</taxon>
        <taxon>Magnoliopsida</taxon>
        <taxon>eudicotyledons</taxon>
        <taxon>Gunneridae</taxon>
        <taxon>Pentapetalae</taxon>
        <taxon>rosids</taxon>
        <taxon>fabids</taxon>
        <taxon>Fabales</taxon>
        <taxon>Fabaceae</taxon>
        <taxon>Papilionoideae</taxon>
        <taxon>50 kb inversion clade</taxon>
        <taxon>NPAAA clade</taxon>
        <taxon>indigoferoid/millettioid clade</taxon>
        <taxon>Phaseoleae</taxon>
        <taxon>Glycine</taxon>
        <taxon>Glycine subgen. Soja</taxon>
    </lineage>
</organism>
<evidence type="ECO:0000259" key="1">
    <source>
        <dbReference type="Pfam" id="PF13456"/>
    </source>
</evidence>
<dbReference type="OMA" id="IAHEARC"/>
<dbReference type="STRING" id="3847.A0A0R0J4B0"/>
<dbReference type="EMBL" id="CM000840">
    <property type="protein sequence ID" value="KRH47240.1"/>
    <property type="molecule type" value="Genomic_DNA"/>
</dbReference>
<dbReference type="AlphaFoldDB" id="A0A0R0J4B0"/>
<dbReference type="PANTHER" id="PTHR47074">
    <property type="entry name" value="BNAC02G40300D PROTEIN"/>
    <property type="match status" value="1"/>
</dbReference>
<feature type="domain" description="RNase H type-1" evidence="1">
    <location>
        <begin position="192"/>
        <end position="254"/>
    </location>
</feature>
<dbReference type="Proteomes" id="UP000008827">
    <property type="component" value="Chromosome 7"/>
</dbReference>
<dbReference type="SMR" id="A0A0R0J4B0"/>
<reference evidence="2" key="3">
    <citation type="submission" date="2018-07" db="EMBL/GenBank/DDBJ databases">
        <title>WGS assembly of Glycine max.</title>
        <authorList>
            <person name="Schmutz J."/>
            <person name="Cannon S."/>
            <person name="Schlueter J."/>
            <person name="Ma J."/>
            <person name="Mitros T."/>
            <person name="Nelson W."/>
            <person name="Hyten D."/>
            <person name="Song Q."/>
            <person name="Thelen J."/>
            <person name="Cheng J."/>
            <person name="Xu D."/>
            <person name="Hellsten U."/>
            <person name="May G."/>
            <person name="Yu Y."/>
            <person name="Sakurai T."/>
            <person name="Umezawa T."/>
            <person name="Bhattacharyya M."/>
            <person name="Sandhu D."/>
            <person name="Valliyodan B."/>
            <person name="Lindquist E."/>
            <person name="Peto M."/>
            <person name="Grant D."/>
            <person name="Shu S."/>
            <person name="Goodstein D."/>
            <person name="Barry K."/>
            <person name="Futrell-Griggs M."/>
            <person name="Abernathy B."/>
            <person name="Du J."/>
            <person name="Tian Z."/>
            <person name="Zhu L."/>
            <person name="Gill N."/>
            <person name="Joshi T."/>
            <person name="Libault M."/>
            <person name="Sethuraman A."/>
            <person name="Zhang X."/>
            <person name="Shinozaki K."/>
            <person name="Nguyen H."/>
            <person name="Wing R."/>
            <person name="Cregan P."/>
            <person name="Specht J."/>
            <person name="Grimwood J."/>
            <person name="Rokhsar D."/>
            <person name="Stacey G."/>
            <person name="Shoemaker R."/>
            <person name="Jackson S."/>
        </authorList>
    </citation>
    <scope>NUCLEOTIDE SEQUENCE</scope>
    <source>
        <tissue evidence="2">Callus</tissue>
    </source>
</reference>